<dbReference type="SUPFAM" id="SSF52540">
    <property type="entry name" value="P-loop containing nucleoside triphosphate hydrolases"/>
    <property type="match status" value="1"/>
</dbReference>
<keyword evidence="3" id="KW-0418">Kinase</keyword>
<organism evidence="3">
    <name type="scientific">hydrothermal vent metagenome</name>
    <dbReference type="NCBI Taxonomy" id="652676"/>
    <lineage>
        <taxon>unclassified sequences</taxon>
        <taxon>metagenomes</taxon>
        <taxon>ecological metagenomes</taxon>
    </lineage>
</organism>
<evidence type="ECO:0000256" key="1">
    <source>
        <dbReference type="ARBA" id="ARBA00022741"/>
    </source>
</evidence>
<keyword evidence="3" id="KW-0808">Transferase</keyword>
<dbReference type="PANTHER" id="PTHR10695:SF46">
    <property type="entry name" value="BIFUNCTIONAL COENZYME A SYNTHASE-RELATED"/>
    <property type="match status" value="1"/>
</dbReference>
<dbReference type="NCBIfam" id="TIGR00152">
    <property type="entry name" value="dephospho-CoA kinase"/>
    <property type="match status" value="1"/>
</dbReference>
<dbReference type="PANTHER" id="PTHR10695">
    <property type="entry name" value="DEPHOSPHO-COA KINASE-RELATED"/>
    <property type="match status" value="1"/>
</dbReference>
<dbReference type="GO" id="GO:0005524">
    <property type="term" value="F:ATP binding"/>
    <property type="evidence" value="ECO:0007669"/>
    <property type="project" value="UniProtKB-KW"/>
</dbReference>
<dbReference type="GO" id="GO:0015937">
    <property type="term" value="P:coenzyme A biosynthetic process"/>
    <property type="evidence" value="ECO:0007669"/>
    <property type="project" value="InterPro"/>
</dbReference>
<keyword evidence="1" id="KW-0547">Nucleotide-binding</keyword>
<protein>
    <submittedName>
        <fullName evidence="3">Dephospho-CoA kinase</fullName>
        <ecNumber evidence="3">2.7.1.24</ecNumber>
    </submittedName>
</protein>
<sequence>MSCRLRIGLTGGIGSGKSEVSRLFAEHGTVVIDTDVISRELVEPGQPALNEIVTVFSTDILDAEGRLGRNRLRKQIFSDPGKRDQLEAILHPRIHDRAFELADAANTPYCLLVIPLLVETRSEYALDRILVVDAPTEKQFERIATRDHLPHREIKAILDSQAGREQRLAIADDVILNDGGLDHLKAEVTRLDRQYRQLADTRPR</sequence>
<name>A0A3B0YXQ8_9ZZZZ</name>
<dbReference type="GO" id="GO:0004140">
    <property type="term" value="F:dephospho-CoA kinase activity"/>
    <property type="evidence" value="ECO:0007669"/>
    <property type="project" value="UniProtKB-EC"/>
</dbReference>
<dbReference type="EC" id="2.7.1.24" evidence="3"/>
<gene>
    <name evidence="3" type="ORF">MNBD_GAMMA15-131</name>
</gene>
<dbReference type="Pfam" id="PF01121">
    <property type="entry name" value="CoaE"/>
    <property type="match status" value="1"/>
</dbReference>
<dbReference type="PROSITE" id="PS51219">
    <property type="entry name" value="DPCK"/>
    <property type="match status" value="1"/>
</dbReference>
<proteinExistence type="inferred from homology"/>
<dbReference type="AlphaFoldDB" id="A0A3B0YXQ8"/>
<dbReference type="Gene3D" id="3.40.50.300">
    <property type="entry name" value="P-loop containing nucleotide triphosphate hydrolases"/>
    <property type="match status" value="1"/>
</dbReference>
<dbReference type="InterPro" id="IPR001977">
    <property type="entry name" value="Depp_CoAkinase"/>
</dbReference>
<dbReference type="EMBL" id="UOFN01000130">
    <property type="protein sequence ID" value="VAW80723.1"/>
    <property type="molecule type" value="Genomic_DNA"/>
</dbReference>
<accession>A0A3B0YXQ8</accession>
<reference evidence="3" key="1">
    <citation type="submission" date="2018-06" db="EMBL/GenBank/DDBJ databases">
        <authorList>
            <person name="Zhirakovskaya E."/>
        </authorList>
    </citation>
    <scope>NUCLEOTIDE SEQUENCE</scope>
</reference>
<dbReference type="InterPro" id="IPR027417">
    <property type="entry name" value="P-loop_NTPase"/>
</dbReference>
<dbReference type="HAMAP" id="MF_00376">
    <property type="entry name" value="Dephospho_CoA_kinase"/>
    <property type="match status" value="1"/>
</dbReference>
<evidence type="ECO:0000256" key="2">
    <source>
        <dbReference type="ARBA" id="ARBA00022840"/>
    </source>
</evidence>
<keyword evidence="2" id="KW-0067">ATP-binding</keyword>
<evidence type="ECO:0000313" key="3">
    <source>
        <dbReference type="EMBL" id="VAW80723.1"/>
    </source>
</evidence>
<dbReference type="CDD" id="cd02022">
    <property type="entry name" value="DPCK"/>
    <property type="match status" value="1"/>
</dbReference>